<gene>
    <name evidence="1" type="ORF">PIB30_102207</name>
</gene>
<reference evidence="1 2" key="1">
    <citation type="journal article" date="2023" name="Plants (Basel)">
        <title>Bridging the Gap: Combining Genomics and Transcriptomics Approaches to Understand Stylosanthes scabra, an Orphan Legume from the Brazilian Caatinga.</title>
        <authorList>
            <person name="Ferreira-Neto J.R.C."/>
            <person name="da Silva M.D."/>
            <person name="Binneck E."/>
            <person name="de Melo N.F."/>
            <person name="da Silva R.H."/>
            <person name="de Melo A.L.T.M."/>
            <person name="Pandolfi V."/>
            <person name="Bustamante F.O."/>
            <person name="Brasileiro-Vidal A.C."/>
            <person name="Benko-Iseppon A.M."/>
        </authorList>
    </citation>
    <scope>NUCLEOTIDE SEQUENCE [LARGE SCALE GENOMIC DNA]</scope>
    <source>
        <tissue evidence="1">Leaves</tissue>
    </source>
</reference>
<dbReference type="EMBL" id="JASCZI010274972">
    <property type="protein sequence ID" value="MED6226298.1"/>
    <property type="molecule type" value="Genomic_DNA"/>
</dbReference>
<dbReference type="Proteomes" id="UP001341840">
    <property type="component" value="Unassembled WGS sequence"/>
</dbReference>
<dbReference type="PANTHER" id="PTHR47600">
    <property type="entry name" value="NUCLEIC ACID-BINDING, OB-FOLD-LIKE PROTEIN"/>
    <property type="match status" value="1"/>
</dbReference>
<comment type="caution">
    <text evidence="1">The sequence shown here is derived from an EMBL/GenBank/DDBJ whole genome shotgun (WGS) entry which is preliminary data.</text>
</comment>
<evidence type="ECO:0000313" key="2">
    <source>
        <dbReference type="Proteomes" id="UP001341840"/>
    </source>
</evidence>
<proteinExistence type="predicted"/>
<accession>A0ABU6ZWB4</accession>
<evidence type="ECO:0000313" key="1">
    <source>
        <dbReference type="EMBL" id="MED6226298.1"/>
    </source>
</evidence>
<keyword evidence="2" id="KW-1185">Reference proteome</keyword>
<name>A0ABU6ZWB4_9FABA</name>
<dbReference type="PANTHER" id="PTHR47600:SF1">
    <property type="entry name" value="NUCLEIC ACID-BINDING, OB-FOLD-LIKE PROTEIN"/>
    <property type="match status" value="1"/>
</dbReference>
<organism evidence="1 2">
    <name type="scientific">Stylosanthes scabra</name>
    <dbReference type="NCBI Taxonomy" id="79078"/>
    <lineage>
        <taxon>Eukaryota</taxon>
        <taxon>Viridiplantae</taxon>
        <taxon>Streptophyta</taxon>
        <taxon>Embryophyta</taxon>
        <taxon>Tracheophyta</taxon>
        <taxon>Spermatophyta</taxon>
        <taxon>Magnoliopsida</taxon>
        <taxon>eudicotyledons</taxon>
        <taxon>Gunneridae</taxon>
        <taxon>Pentapetalae</taxon>
        <taxon>rosids</taxon>
        <taxon>fabids</taxon>
        <taxon>Fabales</taxon>
        <taxon>Fabaceae</taxon>
        <taxon>Papilionoideae</taxon>
        <taxon>50 kb inversion clade</taxon>
        <taxon>dalbergioids sensu lato</taxon>
        <taxon>Dalbergieae</taxon>
        <taxon>Pterocarpus clade</taxon>
        <taxon>Stylosanthes</taxon>
    </lineage>
</organism>
<protein>
    <submittedName>
        <fullName evidence="1">Uncharacterized protein</fullName>
    </submittedName>
</protein>
<sequence length="80" mass="9368">MFFRQTLQRYCWVLLPEVESLIKELEKIEGIDSVSKGRFFIILGLAQTFQVGIDCGYQFWPERLVLQGLRSKKVDIGEEQ</sequence>